<proteinExistence type="predicted"/>
<accession>A0A7V8FQ67</accession>
<comment type="caution">
    <text evidence="2">The sequence shown here is derived from an EMBL/GenBank/DDBJ whole genome shotgun (WGS) entry which is preliminary data.</text>
</comment>
<organism evidence="2 3">
    <name type="scientific">Paracidovorax wautersii</name>
    <dbReference type="NCBI Taxonomy" id="1177982"/>
    <lineage>
        <taxon>Bacteria</taxon>
        <taxon>Pseudomonadati</taxon>
        <taxon>Pseudomonadota</taxon>
        <taxon>Betaproteobacteria</taxon>
        <taxon>Burkholderiales</taxon>
        <taxon>Comamonadaceae</taxon>
        <taxon>Paracidovorax</taxon>
    </lineage>
</organism>
<evidence type="ECO:0000313" key="2">
    <source>
        <dbReference type="EMBL" id="KAF1022213.1"/>
    </source>
</evidence>
<gene>
    <name evidence="2" type="ORF">GAK30_01358</name>
</gene>
<feature type="compositionally biased region" description="Basic and acidic residues" evidence="1">
    <location>
        <begin position="15"/>
        <end position="25"/>
    </location>
</feature>
<dbReference type="EMBL" id="WNDQ01000014">
    <property type="protein sequence ID" value="KAF1022213.1"/>
    <property type="molecule type" value="Genomic_DNA"/>
</dbReference>
<protein>
    <submittedName>
        <fullName evidence="2">Uncharacterized protein</fullName>
    </submittedName>
</protein>
<feature type="region of interest" description="Disordered" evidence="1">
    <location>
        <begin position="1"/>
        <end position="33"/>
    </location>
</feature>
<sequence length="100" mass="11021">MLAPAHKAGSPAAESGRHDFLRQPDPRILAPMNPEDLHPELRKFLAEGRVALDVDLYMAEGGPGLEAYIRDLLIMAWRQGYAAGRSDVRARVLSAMNQPD</sequence>
<evidence type="ECO:0000256" key="1">
    <source>
        <dbReference type="SAM" id="MobiDB-lite"/>
    </source>
</evidence>
<reference evidence="3" key="1">
    <citation type="journal article" date="2020" name="MBio">
        <title>Horizontal gene transfer to a defensive symbiont with a reduced genome amongst a multipartite beetle microbiome.</title>
        <authorList>
            <person name="Waterworth S.C."/>
            <person name="Florez L.V."/>
            <person name="Rees E.R."/>
            <person name="Hertweck C."/>
            <person name="Kaltenpoth M."/>
            <person name="Kwan J.C."/>
        </authorList>
    </citation>
    <scope>NUCLEOTIDE SEQUENCE [LARGE SCALE GENOMIC DNA]</scope>
</reference>
<dbReference type="AlphaFoldDB" id="A0A7V8FQ67"/>
<evidence type="ECO:0000313" key="3">
    <source>
        <dbReference type="Proteomes" id="UP000461670"/>
    </source>
</evidence>
<dbReference type="Proteomes" id="UP000461670">
    <property type="component" value="Unassembled WGS sequence"/>
</dbReference>
<name>A0A7V8FQ67_9BURK</name>